<reference evidence="1" key="2">
    <citation type="submission" date="2020-09" db="EMBL/GenBank/DDBJ databases">
        <authorList>
            <person name="Sun Q."/>
            <person name="Kim S."/>
        </authorList>
    </citation>
    <scope>NUCLEOTIDE SEQUENCE</scope>
    <source>
        <strain evidence="1">KCTC 23077</strain>
    </source>
</reference>
<dbReference type="EMBL" id="BMYD01000001">
    <property type="protein sequence ID" value="GHA74462.1"/>
    <property type="molecule type" value="Genomic_DNA"/>
</dbReference>
<dbReference type="NCBIfam" id="TIGR02610">
    <property type="entry name" value="PHA_gran_rgn"/>
    <property type="match status" value="1"/>
</dbReference>
<gene>
    <name evidence="1" type="ORF">GCM10007067_09320</name>
</gene>
<organism evidence="1 2">
    <name type="scientific">Cognatilysobacter bugurensis</name>
    <dbReference type="NCBI Taxonomy" id="543356"/>
    <lineage>
        <taxon>Bacteria</taxon>
        <taxon>Pseudomonadati</taxon>
        <taxon>Pseudomonadota</taxon>
        <taxon>Gammaproteobacteria</taxon>
        <taxon>Lysobacterales</taxon>
        <taxon>Lysobacteraceae</taxon>
        <taxon>Cognatilysobacter</taxon>
    </lineage>
</organism>
<keyword evidence="2" id="KW-1185">Reference proteome</keyword>
<reference evidence="1" key="1">
    <citation type="journal article" date="2014" name="Int. J. Syst. Evol. Microbiol.">
        <title>Complete genome sequence of Corynebacterium casei LMG S-19264T (=DSM 44701T), isolated from a smear-ripened cheese.</title>
        <authorList>
            <consortium name="US DOE Joint Genome Institute (JGI-PGF)"/>
            <person name="Walter F."/>
            <person name="Albersmeier A."/>
            <person name="Kalinowski J."/>
            <person name="Ruckert C."/>
        </authorList>
    </citation>
    <scope>NUCLEOTIDE SEQUENCE</scope>
    <source>
        <strain evidence="1">KCTC 23077</strain>
    </source>
</reference>
<name>A0A918SZ39_9GAMM</name>
<comment type="caution">
    <text evidence="1">The sequence shown here is derived from an EMBL/GenBank/DDBJ whole genome shotgun (WGS) entry which is preliminary data.</text>
</comment>
<sequence length="91" mass="10312">MSQIDIRHAHSLDPPHARQAVQQLAETLSHRFGAHCEWDGDVLRFQRSGIDGHIALLPHQLHVSAQLGFLMSAMKGTIESEIRRVLAERFH</sequence>
<dbReference type="AlphaFoldDB" id="A0A918SZ39"/>
<accession>A0A918SZ39</accession>
<dbReference type="InterPro" id="IPR013433">
    <property type="entry name" value="PHA_gran_rgn"/>
</dbReference>
<dbReference type="Proteomes" id="UP000646426">
    <property type="component" value="Unassembled WGS sequence"/>
</dbReference>
<evidence type="ECO:0000313" key="2">
    <source>
        <dbReference type="Proteomes" id="UP000646426"/>
    </source>
</evidence>
<proteinExistence type="predicted"/>
<protein>
    <submittedName>
        <fullName evidence="1">Polyhydroxyalkanoic acid synthase</fullName>
    </submittedName>
</protein>
<dbReference type="RefSeq" id="WP_189453775.1">
    <property type="nucleotide sequence ID" value="NZ_BMYD01000001.1"/>
</dbReference>
<dbReference type="Pfam" id="PF09650">
    <property type="entry name" value="PHA_gran_rgn"/>
    <property type="match status" value="1"/>
</dbReference>
<evidence type="ECO:0000313" key="1">
    <source>
        <dbReference type="EMBL" id="GHA74462.1"/>
    </source>
</evidence>